<dbReference type="NCBIfam" id="NF001989">
    <property type="entry name" value="PRK00784.1"/>
    <property type="match status" value="1"/>
</dbReference>
<protein>
    <recommendedName>
        <fullName evidence="4">Cobyric acid synthase</fullName>
    </recommendedName>
</protein>
<dbReference type="Gene3D" id="3.40.50.300">
    <property type="entry name" value="P-loop containing nucleotide triphosphate hydrolases"/>
    <property type="match status" value="1"/>
</dbReference>
<dbReference type="Pfam" id="PF07685">
    <property type="entry name" value="GATase_3"/>
    <property type="match status" value="1"/>
</dbReference>
<dbReference type="Gene3D" id="3.40.50.880">
    <property type="match status" value="1"/>
</dbReference>
<dbReference type="NCBIfam" id="TIGR00313">
    <property type="entry name" value="cobQ"/>
    <property type="match status" value="1"/>
</dbReference>
<dbReference type="GO" id="GO:0009236">
    <property type="term" value="P:cobalamin biosynthetic process"/>
    <property type="evidence" value="ECO:0007669"/>
    <property type="project" value="UniProtKB-UniRule"/>
</dbReference>
<proteinExistence type="inferred from homology"/>
<evidence type="ECO:0000256" key="3">
    <source>
        <dbReference type="ARBA" id="ARBA00022962"/>
    </source>
</evidence>
<dbReference type="InterPro" id="IPR027417">
    <property type="entry name" value="P-loop_NTPase"/>
</dbReference>
<dbReference type="HOGENOM" id="CLU_019250_2_2_9"/>
<feature type="domain" description="CobB/CobQ-like glutamine amidotransferase" evidence="6">
    <location>
        <begin position="250"/>
        <end position="444"/>
    </location>
</feature>
<dbReference type="SUPFAM" id="SSF52540">
    <property type="entry name" value="P-loop containing nucleoside triphosphate hydrolases"/>
    <property type="match status" value="1"/>
</dbReference>
<dbReference type="UniPathway" id="UPA00148"/>
<evidence type="ECO:0000256" key="2">
    <source>
        <dbReference type="ARBA" id="ARBA00022573"/>
    </source>
</evidence>
<evidence type="ECO:0000256" key="1">
    <source>
        <dbReference type="ARBA" id="ARBA00004953"/>
    </source>
</evidence>
<sequence length="500" mass="54806">MAKNIMFMGTGSSVGKSLVTAAMCRILDNHGYQVAPYKSQNMALNSFITEDGKEMGRAQVVQAECARIEPQVEMNPVLLKPNSDVGCQVILMGKAEFNMDAMDYHAHKPKLVEIVVSAYETLAKEKDVIVIEGAGSPAEINLRDNDIVNMGLAELVDAPVVLIGDIDKGGVFASIYGTIMLLEPEEQKRVKGFIINKFRGDVELLKPGIKMIEEKINIPCLGVIPYKRFVIDDEDSVTERFDKHTEGLITIGVVYLPHLSNFTDCTAFEMHPDVNVEYYRNQRELQLANPDLLVIPGSKNTIDDTCHVIESKMGEEIRRIHDCGVPIVGVCGGYQLLGKEIRDPLQVESTKGSIAGLGLLNIVTTIGAEKRTVRTTGKVQGDFMGMALVDLAVEGYEIHMGESQALDNAKPFAILADGTVDGVIAEDGTVMGTYLHGIFDNDAFREKIIETLRSKKNLAAGPAAFDFKAFKNEQYDLLAETVEASLDMKKIMGIIGEIEN</sequence>
<dbReference type="InterPro" id="IPR011698">
    <property type="entry name" value="GATase_3"/>
</dbReference>
<reference evidence="8" key="1">
    <citation type="submission" date="2011-07" db="EMBL/GenBank/DDBJ databases">
        <title>Complete genome sequence of Acetobacterium woodii.</title>
        <authorList>
            <person name="Poehlein A."/>
            <person name="Schmidt S."/>
            <person name="Kaster A.-K."/>
            <person name="Goenrich M."/>
            <person name="Vollmers J."/>
            <person name="Thuermer A."/>
            <person name="Gottschalk G."/>
            <person name="Thauer R.K."/>
            <person name="Daniel R."/>
            <person name="Mueller V."/>
        </authorList>
    </citation>
    <scope>NUCLEOTIDE SEQUENCE [LARGE SCALE GENOMIC DNA]</scope>
    <source>
        <strain evidence="8">ATCC 29683 / DSM 1030 / JCM 2381 / KCTC 1655 / WB1</strain>
    </source>
</reference>
<comment type="similarity">
    <text evidence="4">Belongs to the CobB/CobQ family. CobQ subfamily.</text>
</comment>
<dbReference type="InterPro" id="IPR033949">
    <property type="entry name" value="CobQ_GATase1"/>
</dbReference>
<dbReference type="SUPFAM" id="SSF52317">
    <property type="entry name" value="Class I glutamine amidotransferase-like"/>
    <property type="match status" value="1"/>
</dbReference>
<evidence type="ECO:0000259" key="6">
    <source>
        <dbReference type="Pfam" id="PF07685"/>
    </source>
</evidence>
<dbReference type="KEGG" id="awo:Awo_c30210"/>
<keyword evidence="8" id="KW-1185">Reference proteome</keyword>
<dbReference type="HAMAP" id="MF_00028">
    <property type="entry name" value="CobQ"/>
    <property type="match status" value="1"/>
</dbReference>
<dbReference type="AlphaFoldDB" id="H6LI49"/>
<dbReference type="Proteomes" id="UP000007177">
    <property type="component" value="Chromosome"/>
</dbReference>
<dbReference type="PROSITE" id="PS51274">
    <property type="entry name" value="GATASE_COBBQ"/>
    <property type="match status" value="1"/>
</dbReference>
<dbReference type="PANTHER" id="PTHR21343">
    <property type="entry name" value="DETHIOBIOTIN SYNTHETASE"/>
    <property type="match status" value="1"/>
</dbReference>
<gene>
    <name evidence="7" type="primary">cbiP</name>
    <name evidence="4" type="synonym">cobQ</name>
    <name evidence="7" type="ordered locus">Awo_c30210</name>
</gene>
<keyword evidence="7" id="KW-0436">Ligase</keyword>
<evidence type="ECO:0000256" key="4">
    <source>
        <dbReference type="HAMAP-Rule" id="MF_00028"/>
    </source>
</evidence>
<dbReference type="InterPro" id="IPR004459">
    <property type="entry name" value="CobQ_synth"/>
</dbReference>
<dbReference type="STRING" id="931626.Awo_c30210"/>
<evidence type="ECO:0000259" key="5">
    <source>
        <dbReference type="Pfam" id="PF01656"/>
    </source>
</evidence>
<dbReference type="CDD" id="cd05389">
    <property type="entry name" value="CobQ_N"/>
    <property type="match status" value="1"/>
</dbReference>
<keyword evidence="3 4" id="KW-0315">Glutamine amidotransferase</keyword>
<dbReference type="PANTHER" id="PTHR21343:SF1">
    <property type="entry name" value="COBYRIC ACID SYNTHASE"/>
    <property type="match status" value="1"/>
</dbReference>
<dbReference type="GO" id="GO:0016874">
    <property type="term" value="F:ligase activity"/>
    <property type="evidence" value="ECO:0007669"/>
    <property type="project" value="UniProtKB-KW"/>
</dbReference>
<dbReference type="OrthoDB" id="9808302at2"/>
<evidence type="ECO:0000313" key="8">
    <source>
        <dbReference type="Proteomes" id="UP000007177"/>
    </source>
</evidence>
<dbReference type="eggNOG" id="COG1492">
    <property type="taxonomic scope" value="Bacteria"/>
</dbReference>
<organism evidence="7 8">
    <name type="scientific">Acetobacterium woodii (strain ATCC 29683 / DSM 1030 / JCM 2381 / KCTC 1655 / WB1)</name>
    <dbReference type="NCBI Taxonomy" id="931626"/>
    <lineage>
        <taxon>Bacteria</taxon>
        <taxon>Bacillati</taxon>
        <taxon>Bacillota</taxon>
        <taxon>Clostridia</taxon>
        <taxon>Eubacteriales</taxon>
        <taxon>Eubacteriaceae</taxon>
        <taxon>Acetobacterium</taxon>
    </lineage>
</organism>
<dbReference type="RefSeq" id="WP_014357346.1">
    <property type="nucleotide sequence ID" value="NC_016894.1"/>
</dbReference>
<name>H6LI49_ACEWD</name>
<dbReference type="InterPro" id="IPR002586">
    <property type="entry name" value="CobQ/CobB/MinD/ParA_Nub-bd_dom"/>
</dbReference>
<dbReference type="GO" id="GO:0015420">
    <property type="term" value="F:ABC-type vitamin B12 transporter activity"/>
    <property type="evidence" value="ECO:0007669"/>
    <property type="project" value="UniProtKB-UniRule"/>
</dbReference>
<evidence type="ECO:0000313" key="7">
    <source>
        <dbReference type="EMBL" id="AFA49749.1"/>
    </source>
</evidence>
<dbReference type="EMBL" id="CP002987">
    <property type="protein sequence ID" value="AFA49749.1"/>
    <property type="molecule type" value="Genomic_DNA"/>
</dbReference>
<reference evidence="7 8" key="2">
    <citation type="journal article" date="2012" name="PLoS ONE">
        <title>An ancient pathway combining carbon dioxide fixation with the generation and utilization of a sodium ion gradient for ATP synthesis.</title>
        <authorList>
            <person name="Poehlein A."/>
            <person name="Schmidt S."/>
            <person name="Kaster A.K."/>
            <person name="Goenrich M."/>
            <person name="Vollmers J."/>
            <person name="Thurmer A."/>
            <person name="Bertsch J."/>
            <person name="Schuchmann K."/>
            <person name="Voigt B."/>
            <person name="Hecker M."/>
            <person name="Daniel R."/>
            <person name="Thauer R.K."/>
            <person name="Gottschalk G."/>
            <person name="Muller V."/>
        </authorList>
    </citation>
    <scope>NUCLEOTIDE SEQUENCE [LARGE SCALE GENOMIC DNA]</scope>
    <source>
        <strain evidence="8">ATCC 29683 / DSM 1030 / JCM 2381 / KCTC 1655 / WB1</strain>
    </source>
</reference>
<feature type="domain" description="CobQ/CobB/MinD/ParA nucleotide binding" evidence="5">
    <location>
        <begin position="5"/>
        <end position="229"/>
    </location>
</feature>
<keyword evidence="2 4" id="KW-0169">Cobalamin biosynthesis</keyword>
<comment type="function">
    <text evidence="4">Catalyzes amidations at positions B, D, E, and G on adenosylcobyrinic A,C-diamide. NH(2) groups are provided by glutamine, and one molecule of ATP is hydrogenolyzed for each amidation.</text>
</comment>
<comment type="pathway">
    <text evidence="1 4">Cofactor biosynthesis; adenosylcobalamin biosynthesis.</text>
</comment>
<dbReference type="CDD" id="cd01750">
    <property type="entry name" value="GATase1_CobQ"/>
    <property type="match status" value="1"/>
</dbReference>
<feature type="active site" evidence="4">
    <location>
        <position position="436"/>
    </location>
</feature>
<dbReference type="InterPro" id="IPR029062">
    <property type="entry name" value="Class_I_gatase-like"/>
</dbReference>
<dbReference type="InterPro" id="IPR047045">
    <property type="entry name" value="CobQ_N"/>
</dbReference>
<feature type="active site" description="Nucleophile" evidence="4">
    <location>
        <position position="331"/>
    </location>
</feature>
<accession>H6LI49</accession>
<dbReference type="Pfam" id="PF01656">
    <property type="entry name" value="CbiA"/>
    <property type="match status" value="1"/>
</dbReference>